<reference evidence="1" key="1">
    <citation type="journal article" date="2021" name="Proc. Natl. Acad. Sci. U.S.A.">
        <title>A Catalog of Tens of Thousands of Viruses from Human Metagenomes Reveals Hidden Associations with Chronic Diseases.</title>
        <authorList>
            <person name="Tisza M.J."/>
            <person name="Buck C.B."/>
        </authorList>
    </citation>
    <scope>NUCLEOTIDE SEQUENCE</scope>
    <source>
        <strain evidence="1">CtE6L85</strain>
    </source>
</reference>
<sequence length="197" mass="21968">MSLSSKLNAWIKSPQGQARLQEKMAEYTRDGVEKTAAGDSIVPEKRGWEAAAKFIQVLQMTAKSYDLPESVMKHIDEMDSGSIIRIGDGFEVPLYFGGDLHRDSLENDATSYGGIDNIVALFNNGYHASNYVYGWWNGHSPSGEAIGRSLHNEDFAWVRSKKEREALKFIQQAISDFNGNYGSDYNVTAVAAEIYEQ</sequence>
<protein>
    <submittedName>
        <fullName evidence="1">Uncharacterized protein</fullName>
    </submittedName>
</protein>
<accession>A0A8S5QQ68</accession>
<evidence type="ECO:0000313" key="1">
    <source>
        <dbReference type="EMBL" id="DAE21407.1"/>
    </source>
</evidence>
<proteinExistence type="predicted"/>
<organism evidence="1">
    <name type="scientific">Siphoviridae sp. ctE6L85</name>
    <dbReference type="NCBI Taxonomy" id="2826202"/>
    <lineage>
        <taxon>Viruses</taxon>
        <taxon>Duplodnaviria</taxon>
        <taxon>Heunggongvirae</taxon>
        <taxon>Uroviricota</taxon>
        <taxon>Caudoviricetes</taxon>
    </lineage>
</organism>
<dbReference type="EMBL" id="BK015711">
    <property type="protein sequence ID" value="DAE21407.1"/>
    <property type="molecule type" value="Genomic_DNA"/>
</dbReference>
<name>A0A8S5QQ68_9CAUD</name>